<name>A0A939B802_9BACT</name>
<organism evidence="2 3">
    <name type="scientific">Marseilla massiliensis</name>
    <dbReference type="NCBI Taxonomy" id="1841864"/>
    <lineage>
        <taxon>Bacteria</taxon>
        <taxon>Pseudomonadati</taxon>
        <taxon>Bacteroidota</taxon>
        <taxon>Bacteroidia</taxon>
        <taxon>Bacteroidales</taxon>
        <taxon>Prevotellaceae</taxon>
        <taxon>Marseilla</taxon>
    </lineage>
</organism>
<feature type="transmembrane region" description="Helical" evidence="1">
    <location>
        <begin position="6"/>
        <end position="23"/>
    </location>
</feature>
<keyword evidence="3" id="KW-1185">Reference proteome</keyword>
<comment type="caution">
    <text evidence="2">The sequence shown here is derived from an EMBL/GenBank/DDBJ whole genome shotgun (WGS) entry which is preliminary data.</text>
</comment>
<evidence type="ECO:0000256" key="1">
    <source>
        <dbReference type="SAM" id="Phobius"/>
    </source>
</evidence>
<dbReference type="Proteomes" id="UP000706891">
    <property type="component" value="Unassembled WGS sequence"/>
</dbReference>
<dbReference type="AlphaFoldDB" id="A0A939B802"/>
<sequence length="86" mass="10063">MKKVDRILYNMYFALYLVIIALGSRKLYPVLSQRLVDLLDTVVAVVFGLYFLYRWLTRYRGDKAASQDCVFLVIFSLVTIIICNFL</sequence>
<dbReference type="RefSeq" id="WP_021947800.1">
    <property type="nucleotide sequence ID" value="NZ_JACJJG010000062.1"/>
</dbReference>
<accession>A0A939B802</accession>
<protein>
    <submittedName>
        <fullName evidence="2">Uncharacterized protein</fullName>
    </submittedName>
</protein>
<feature type="transmembrane region" description="Helical" evidence="1">
    <location>
        <begin position="65"/>
        <end position="85"/>
    </location>
</feature>
<gene>
    <name evidence="2" type="ORF">H6A34_10210</name>
</gene>
<keyword evidence="1" id="KW-0472">Membrane</keyword>
<evidence type="ECO:0000313" key="2">
    <source>
        <dbReference type="EMBL" id="MBM6674245.1"/>
    </source>
</evidence>
<keyword evidence="1" id="KW-0812">Transmembrane</keyword>
<keyword evidence="1" id="KW-1133">Transmembrane helix</keyword>
<reference evidence="2" key="2">
    <citation type="journal article" date="2021" name="Sci. Rep.">
        <title>The distribution of antibiotic resistance genes in chicken gut microbiota commensals.</title>
        <authorList>
            <person name="Juricova H."/>
            <person name="Matiasovicova J."/>
            <person name="Kubasova T."/>
            <person name="Cejkova D."/>
            <person name="Rychlik I."/>
        </authorList>
    </citation>
    <scope>NUCLEOTIDE SEQUENCE</scope>
    <source>
        <strain evidence="2">An824</strain>
    </source>
</reference>
<feature type="transmembrane region" description="Helical" evidence="1">
    <location>
        <begin position="35"/>
        <end position="53"/>
    </location>
</feature>
<reference evidence="2" key="1">
    <citation type="submission" date="2020-08" db="EMBL/GenBank/DDBJ databases">
        <authorList>
            <person name="Cejkova D."/>
            <person name="Kubasova T."/>
            <person name="Jahodarova E."/>
            <person name="Rychlik I."/>
        </authorList>
    </citation>
    <scope>NUCLEOTIDE SEQUENCE</scope>
    <source>
        <strain evidence="2">An824</strain>
    </source>
</reference>
<proteinExistence type="predicted"/>
<evidence type="ECO:0000313" key="3">
    <source>
        <dbReference type="Proteomes" id="UP000706891"/>
    </source>
</evidence>
<dbReference type="EMBL" id="JACJJG010000062">
    <property type="protein sequence ID" value="MBM6674245.1"/>
    <property type="molecule type" value="Genomic_DNA"/>
</dbReference>